<sequence length="413" mass="42116">MSNEPGGPAPVPDPYAVPDPAPTAPIEPSGHEAVAPIGYEPVTTPVGEGPATTPVGTGPVTTPVGTGPVTPPYGVPQTAPAGFAPPATPYGQQPGYPGFVAPQPQYGAPQYGAPQPQYGAPQYGAPQPQYGAPQYGAPQYGAPGYEQTPPPYGAQPYGYGQPYGAPQPTDGMAIASFVTSTAGLLFFGGLPGPVGLGLGIAALRRIKVSGKGGRGWAIAGIVIGAVGILSMLAIAAYIVFVIWFIGTAGSGSGIWGEFEQGFEEGLEDGSDDGATGGDVAEQLPDFALRTDLTEGTCLTTYAWEYDMADTDPVDCTVPHEAEVVALVPMSGPVSLDSDDEFDMAFNDAWNTCDAVTESLVPGYFDNGNVELYYPHPDDFAGGVTSAYCVYYGDEPGMTGSAVAGTLQLAGTGA</sequence>
<protein>
    <recommendedName>
        <fullName evidence="3">DUF4190 domain-containing protein</fullName>
    </recommendedName>
</protein>
<feature type="domain" description="DUF4190" evidence="3">
    <location>
        <begin position="172"/>
        <end position="232"/>
    </location>
</feature>
<reference evidence="4 5" key="1">
    <citation type="submission" date="2023-07" db="EMBL/GenBank/DDBJ databases">
        <title>Sorghum-associated microbial communities from plants grown in Nebraska, USA.</title>
        <authorList>
            <person name="Schachtman D."/>
        </authorList>
    </citation>
    <scope>NUCLEOTIDE SEQUENCE [LARGE SCALE GENOMIC DNA]</scope>
    <source>
        <strain evidence="4 5">BE332</strain>
    </source>
</reference>
<evidence type="ECO:0000256" key="1">
    <source>
        <dbReference type="SAM" id="MobiDB-lite"/>
    </source>
</evidence>
<evidence type="ECO:0000259" key="3">
    <source>
        <dbReference type="Pfam" id="PF13828"/>
    </source>
</evidence>
<dbReference type="EMBL" id="JAUSVB010000001">
    <property type="protein sequence ID" value="MDQ0372333.1"/>
    <property type="molecule type" value="Genomic_DNA"/>
</dbReference>
<keyword evidence="2" id="KW-0812">Transmembrane</keyword>
<evidence type="ECO:0000313" key="5">
    <source>
        <dbReference type="Proteomes" id="UP001239626"/>
    </source>
</evidence>
<feature type="transmembrane region" description="Helical" evidence="2">
    <location>
        <begin position="215"/>
        <end position="245"/>
    </location>
</feature>
<name>A0ABU0EAN7_9CELL</name>
<feature type="compositionally biased region" description="Pro residues" evidence="1">
    <location>
        <begin position="7"/>
        <end position="25"/>
    </location>
</feature>
<feature type="transmembrane region" description="Helical" evidence="2">
    <location>
        <begin position="182"/>
        <end position="203"/>
    </location>
</feature>
<evidence type="ECO:0000313" key="4">
    <source>
        <dbReference type="EMBL" id="MDQ0372333.1"/>
    </source>
</evidence>
<evidence type="ECO:0000256" key="2">
    <source>
        <dbReference type="SAM" id="Phobius"/>
    </source>
</evidence>
<dbReference type="InterPro" id="IPR025241">
    <property type="entry name" value="DUF4190"/>
</dbReference>
<proteinExistence type="predicted"/>
<comment type="caution">
    <text evidence="4">The sequence shown here is derived from an EMBL/GenBank/DDBJ whole genome shotgun (WGS) entry which is preliminary data.</text>
</comment>
<gene>
    <name evidence="4" type="ORF">J2X26_000630</name>
</gene>
<accession>A0ABU0EAN7</accession>
<organism evidence="4 5">
    <name type="scientific">Cellulomonas humilata</name>
    <dbReference type="NCBI Taxonomy" id="144055"/>
    <lineage>
        <taxon>Bacteria</taxon>
        <taxon>Bacillati</taxon>
        <taxon>Actinomycetota</taxon>
        <taxon>Actinomycetes</taxon>
        <taxon>Micrococcales</taxon>
        <taxon>Cellulomonadaceae</taxon>
        <taxon>Cellulomonas</taxon>
    </lineage>
</organism>
<feature type="region of interest" description="Disordered" evidence="1">
    <location>
        <begin position="1"/>
        <end position="34"/>
    </location>
</feature>
<dbReference type="Pfam" id="PF13828">
    <property type="entry name" value="DUF4190"/>
    <property type="match status" value="1"/>
</dbReference>
<keyword evidence="5" id="KW-1185">Reference proteome</keyword>
<keyword evidence="2" id="KW-1133">Transmembrane helix</keyword>
<dbReference type="Proteomes" id="UP001239626">
    <property type="component" value="Unassembled WGS sequence"/>
</dbReference>
<keyword evidence="2" id="KW-0472">Membrane</keyword>